<accession>A0A0P1H2H0</accession>
<feature type="region of interest" description="Disordered" evidence="3">
    <location>
        <begin position="1"/>
        <end position="58"/>
    </location>
</feature>
<dbReference type="GO" id="GO:0004713">
    <property type="term" value="F:protein tyrosine kinase activity"/>
    <property type="evidence" value="ECO:0007669"/>
    <property type="project" value="TreeGrafter"/>
</dbReference>
<sequence length="387" mass="42735">MVEQSKKVLRQKRQARRAARAARAAEGTQANVMADVEAPAPVKDDAPQATGFLGLSGRSADDIAQEDRALRAAFPQWDGDEMQDAASDTTEMDAPHSHNDEALPDEPAAEPLLLTPAVAAVPFDHIPSPDSVTTAPEEQDYPTEPEMDEWPLLGTMPVQRQHLGRNLVITASRRNPVHAAFDVLRARLVQALSENGWKRVGITSPTRDCGKTFVAVNLAVALSRYENCRTLLMDMDMRNPSVSKILSLRDVGSMGDYLRGQIATRDQFFKFDRNDLKIGENLAVAMNEQPEPFASELLQQPETRDRLNQMEEELHPDVVLFDLPPALANDDVIAFKGRFDGVLIVIDGTRSSAAEVREVMRRLGDDVPLLGVVLNKAEDASGDEYRY</sequence>
<evidence type="ECO:0000313" key="5">
    <source>
        <dbReference type="EMBL" id="CUH84370.1"/>
    </source>
</evidence>
<dbReference type="Gene3D" id="3.40.50.300">
    <property type="entry name" value="P-loop containing nucleotide triphosphate hydrolases"/>
    <property type="match status" value="1"/>
</dbReference>
<dbReference type="OrthoDB" id="9775724at2"/>
<gene>
    <name evidence="5" type="primary">wzc</name>
    <name evidence="5" type="ORF">TM5383_01579</name>
</gene>
<dbReference type="EC" id="2.7.10.-" evidence="5"/>
<evidence type="ECO:0000313" key="6">
    <source>
        <dbReference type="Proteomes" id="UP000051681"/>
    </source>
</evidence>
<keyword evidence="6" id="KW-1185">Reference proteome</keyword>
<evidence type="ECO:0000259" key="4">
    <source>
        <dbReference type="Pfam" id="PF01656"/>
    </source>
</evidence>
<dbReference type="Pfam" id="PF01656">
    <property type="entry name" value="CbiA"/>
    <property type="match status" value="1"/>
</dbReference>
<keyword evidence="1" id="KW-0547">Nucleotide-binding</keyword>
<proteinExistence type="predicted"/>
<evidence type="ECO:0000256" key="3">
    <source>
        <dbReference type="SAM" id="MobiDB-lite"/>
    </source>
</evidence>
<reference evidence="5 6" key="1">
    <citation type="submission" date="2015-09" db="EMBL/GenBank/DDBJ databases">
        <authorList>
            <consortium name="Swine Surveillance"/>
        </authorList>
    </citation>
    <scope>NUCLEOTIDE SEQUENCE [LARGE SCALE GENOMIC DNA]</scope>
    <source>
        <strain evidence="5 6">CECT 8383</strain>
    </source>
</reference>
<dbReference type="InterPro" id="IPR027417">
    <property type="entry name" value="P-loop_NTPase"/>
</dbReference>
<dbReference type="STRING" id="340021.TM5383_01579"/>
<name>A0A0P1H2H0_9RHOB</name>
<dbReference type="AlphaFoldDB" id="A0A0P1H2H0"/>
<keyword evidence="2" id="KW-0067">ATP-binding</keyword>
<feature type="compositionally biased region" description="Basic residues" evidence="3">
    <location>
        <begin position="7"/>
        <end position="20"/>
    </location>
</feature>
<dbReference type="PANTHER" id="PTHR32309:SF13">
    <property type="entry name" value="FERRIC ENTEROBACTIN TRANSPORT PROTEIN FEPE"/>
    <property type="match status" value="1"/>
</dbReference>
<dbReference type="InterPro" id="IPR005702">
    <property type="entry name" value="Wzc-like_C"/>
</dbReference>
<dbReference type="CDD" id="cd05387">
    <property type="entry name" value="BY-kinase"/>
    <property type="match status" value="1"/>
</dbReference>
<feature type="domain" description="CobQ/CobB/MinD/ParA nucleotide binding" evidence="4">
    <location>
        <begin position="202"/>
        <end position="379"/>
    </location>
</feature>
<dbReference type="Proteomes" id="UP000051681">
    <property type="component" value="Unassembled WGS sequence"/>
</dbReference>
<evidence type="ECO:0000256" key="2">
    <source>
        <dbReference type="ARBA" id="ARBA00022840"/>
    </source>
</evidence>
<dbReference type="EMBL" id="CYSF01000007">
    <property type="protein sequence ID" value="CUH84370.1"/>
    <property type="molecule type" value="Genomic_DNA"/>
</dbReference>
<dbReference type="SUPFAM" id="SSF52540">
    <property type="entry name" value="P-loop containing nucleoside triphosphate hydrolases"/>
    <property type="match status" value="1"/>
</dbReference>
<dbReference type="RefSeq" id="WP_058318493.1">
    <property type="nucleotide sequence ID" value="NZ_CYSF01000007.1"/>
</dbReference>
<evidence type="ECO:0000256" key="1">
    <source>
        <dbReference type="ARBA" id="ARBA00022741"/>
    </source>
</evidence>
<feature type="region of interest" description="Disordered" evidence="3">
    <location>
        <begin position="72"/>
        <end position="105"/>
    </location>
</feature>
<keyword evidence="5" id="KW-0418">Kinase</keyword>
<dbReference type="GO" id="GO:0005886">
    <property type="term" value="C:plasma membrane"/>
    <property type="evidence" value="ECO:0007669"/>
    <property type="project" value="TreeGrafter"/>
</dbReference>
<dbReference type="PANTHER" id="PTHR32309">
    <property type="entry name" value="TYROSINE-PROTEIN KINASE"/>
    <property type="match status" value="1"/>
</dbReference>
<organism evidence="5 6">
    <name type="scientific">Thalassovita mediterranea</name>
    <dbReference type="NCBI Taxonomy" id="340021"/>
    <lineage>
        <taxon>Bacteria</taxon>
        <taxon>Pseudomonadati</taxon>
        <taxon>Pseudomonadota</taxon>
        <taxon>Alphaproteobacteria</taxon>
        <taxon>Rhodobacterales</taxon>
        <taxon>Roseobacteraceae</taxon>
        <taxon>Thalassovita</taxon>
    </lineage>
</organism>
<dbReference type="InterPro" id="IPR002586">
    <property type="entry name" value="CobQ/CobB/MinD/ParA_Nub-bd_dom"/>
</dbReference>
<dbReference type="InterPro" id="IPR050445">
    <property type="entry name" value="Bact_polysacc_biosynth/exp"/>
</dbReference>
<keyword evidence="5" id="KW-0808">Transferase</keyword>
<protein>
    <submittedName>
        <fullName evidence="5">Tyrosine-protein kinase wzc</fullName>
        <ecNumber evidence="5">2.7.10.-</ecNumber>
    </submittedName>
</protein>